<dbReference type="InterPro" id="IPR001054">
    <property type="entry name" value="A/G_cyclase"/>
</dbReference>
<dbReference type="GO" id="GO:0009190">
    <property type="term" value="P:cyclic nucleotide biosynthetic process"/>
    <property type="evidence" value="ECO:0007669"/>
    <property type="project" value="InterPro"/>
</dbReference>
<dbReference type="PANTHER" id="PTHR16305">
    <property type="entry name" value="TESTICULAR SOLUBLE ADENYLYL CYCLASE"/>
    <property type="match status" value="1"/>
</dbReference>
<dbReference type="GO" id="GO:0005737">
    <property type="term" value="C:cytoplasm"/>
    <property type="evidence" value="ECO:0007669"/>
    <property type="project" value="TreeGrafter"/>
</dbReference>
<evidence type="ECO:0000256" key="3">
    <source>
        <dbReference type="SAM" id="MobiDB-lite"/>
    </source>
</evidence>
<protein>
    <submittedName>
        <fullName evidence="5">Adenylate/guanylate cyclase</fullName>
    </submittedName>
</protein>
<dbReference type="SMART" id="SM00044">
    <property type="entry name" value="CYCc"/>
    <property type="match status" value="1"/>
</dbReference>
<dbReference type="Pfam" id="PF13191">
    <property type="entry name" value="AAA_16"/>
    <property type="match status" value="1"/>
</dbReference>
<keyword evidence="1" id="KW-0547">Nucleotide-binding</keyword>
<dbReference type="CDD" id="cd07302">
    <property type="entry name" value="CHD"/>
    <property type="match status" value="1"/>
</dbReference>
<sequence length="1186" mass="126179">MTGARGPLAATPPADDRPTVPFGTPISLLATDARHGASTARRLRPEVRPRDVGVDGQATVLAHQEPRPTPPSTVATDTTRELSHVVRSPSVRVGQGAADAYATSVPTVLRCSNCGEENNPPQARFCFSCGNALTSDDTRELRKTITVVFTDVVGSSSLGERLDPEVLRRMMTRYYEHATAIHVKHGGRVQKFIGDAVMAVFGLPNSREDDALRAVRAAAELHASLEDLNRTLERDWQVTLNLRTGVNTGEVVIGAAFLGQDITLGDVVNVAARLETAAEPGSVLIGDATYRLSRDAVTAEMLPPMTVRGRGVPVDAWRLLAVKPGASGHARRLDAPIVGRVQELALLQQLFDRAVAERTVQSITVLGSGGSGKSRLLYELLNRVGDRATVLRGQCLSYGDGLTYWPLAEIVRQAAGVGPEEDTAAVRRKLSALLPGDDRTVTALAGLLGEPTGPTILEPPATAASVEDLPEAMFRFASTLAARRPLVLVLDDLHWAEPALLDLILKLAEWLRDSPVLICCLSRPELLEAHPQLSSGGTNTLMLEPLTGDDSAALLDNLLDGAEGAEEVRARIVEAAEGNPLYIEELVGMLLDDGLLDRIDGRWTLTAEINRLAVPPSVGALLAARLDGLPKGERGVLERASVIGDVFYRNGVIALTSPDQRRDVTGALLSLVRKELLRPEGSVLHGESALRFRHQLVRDAAYNSLSKRERAHLHEAAGRWMEETLAGRLPELEEIVGYHLEQAARYRSGIGPADPDTLELSRRAAEHLGRAGRRAFARRDMPAAITLLGRATALLPAEHPGRVGLLPQFAAALVERGEFARASELLTEAAMAADRTGDNELRRETEKVRSVLRLLSGPSTDDLADGGVSPARAGERQPLPDLTTTVELGGGGGASVAASWTLLRDVRWLPRAVNSVDRPPTDADSSGAGPGADGRRQAIAKAFALAAVLGDAPVEQTISQYRAELASVSTNRTAEVRLRGALAGLTAMAGRFDDAREHLVAAQAITDRLGLRVRAVSLAYLGGYVEMLAGDPAAAAAKLHAGAEECAQMGERYVLSNLLALLAQARYAQGVLAESAQLASDAERAAPNDEIVAQATARAARGKALARLGRVEQAVTAARSAVDTVRGTGLSTVEADVLLDLAEVLELLGDPIGARMSASESLDRYERKGNVISGARARAVVLRLGG</sequence>
<accession>A0A1M7QXL7</accession>
<feature type="region of interest" description="Disordered" evidence="3">
    <location>
        <begin position="914"/>
        <end position="933"/>
    </location>
</feature>
<keyword evidence="2" id="KW-0067">ATP-binding</keyword>
<keyword evidence="6" id="KW-1185">Reference proteome</keyword>
<dbReference type="SUPFAM" id="SSF55073">
    <property type="entry name" value="Nucleotide cyclase"/>
    <property type="match status" value="1"/>
</dbReference>
<dbReference type="PANTHER" id="PTHR16305:SF28">
    <property type="entry name" value="GUANYLATE CYCLASE DOMAIN-CONTAINING PROTEIN"/>
    <property type="match status" value="1"/>
</dbReference>
<dbReference type="InterPro" id="IPR029787">
    <property type="entry name" value="Nucleotide_cyclase"/>
</dbReference>
<dbReference type="EMBL" id="FRCS01000005">
    <property type="protein sequence ID" value="SHN36837.1"/>
    <property type="molecule type" value="Genomic_DNA"/>
</dbReference>
<feature type="domain" description="Guanylate cyclase" evidence="4">
    <location>
        <begin position="146"/>
        <end position="275"/>
    </location>
</feature>
<dbReference type="Pfam" id="PF00211">
    <property type="entry name" value="Guanylate_cyc"/>
    <property type="match status" value="1"/>
</dbReference>
<dbReference type="Proteomes" id="UP000184440">
    <property type="component" value="Unassembled WGS sequence"/>
</dbReference>
<evidence type="ECO:0000313" key="6">
    <source>
        <dbReference type="Proteomes" id="UP000184440"/>
    </source>
</evidence>
<dbReference type="OrthoDB" id="4017436at2"/>
<evidence type="ECO:0000256" key="1">
    <source>
        <dbReference type="ARBA" id="ARBA00022741"/>
    </source>
</evidence>
<proteinExistence type="predicted"/>
<dbReference type="Gene3D" id="1.25.40.10">
    <property type="entry name" value="Tetratricopeptide repeat domain"/>
    <property type="match status" value="1"/>
</dbReference>
<organism evidence="5 6">
    <name type="scientific">Cryptosporangium aurantiacum</name>
    <dbReference type="NCBI Taxonomy" id="134849"/>
    <lineage>
        <taxon>Bacteria</taxon>
        <taxon>Bacillati</taxon>
        <taxon>Actinomycetota</taxon>
        <taxon>Actinomycetes</taxon>
        <taxon>Cryptosporangiales</taxon>
        <taxon>Cryptosporangiaceae</taxon>
        <taxon>Cryptosporangium</taxon>
    </lineage>
</organism>
<evidence type="ECO:0000313" key="5">
    <source>
        <dbReference type="EMBL" id="SHN36837.1"/>
    </source>
</evidence>
<name>A0A1M7QXL7_9ACTN</name>
<dbReference type="GO" id="GO:0035556">
    <property type="term" value="P:intracellular signal transduction"/>
    <property type="evidence" value="ECO:0007669"/>
    <property type="project" value="InterPro"/>
</dbReference>
<dbReference type="GO" id="GO:0004016">
    <property type="term" value="F:adenylate cyclase activity"/>
    <property type="evidence" value="ECO:0007669"/>
    <property type="project" value="TreeGrafter"/>
</dbReference>
<feature type="region of interest" description="Disordered" evidence="3">
    <location>
        <begin position="857"/>
        <end position="877"/>
    </location>
</feature>
<dbReference type="Gene3D" id="3.30.70.1230">
    <property type="entry name" value="Nucleotide cyclase"/>
    <property type="match status" value="1"/>
</dbReference>
<dbReference type="SUPFAM" id="SSF52540">
    <property type="entry name" value="P-loop containing nucleoside triphosphate hydrolases"/>
    <property type="match status" value="1"/>
</dbReference>
<dbReference type="GO" id="GO:0005524">
    <property type="term" value="F:ATP binding"/>
    <property type="evidence" value="ECO:0007669"/>
    <property type="project" value="UniProtKB-KW"/>
</dbReference>
<dbReference type="InterPro" id="IPR041664">
    <property type="entry name" value="AAA_16"/>
</dbReference>
<dbReference type="Gene3D" id="3.40.50.300">
    <property type="entry name" value="P-loop containing nucleotide triphosphate hydrolases"/>
    <property type="match status" value="1"/>
</dbReference>
<dbReference type="AlphaFoldDB" id="A0A1M7QXL7"/>
<dbReference type="SUPFAM" id="SSF48452">
    <property type="entry name" value="TPR-like"/>
    <property type="match status" value="1"/>
</dbReference>
<feature type="region of interest" description="Disordered" evidence="3">
    <location>
        <begin position="1"/>
        <end position="24"/>
    </location>
</feature>
<gene>
    <name evidence="5" type="ORF">SAMN05443668_105581</name>
</gene>
<evidence type="ECO:0000259" key="4">
    <source>
        <dbReference type="PROSITE" id="PS50125"/>
    </source>
</evidence>
<dbReference type="PROSITE" id="PS50125">
    <property type="entry name" value="GUANYLATE_CYCLASE_2"/>
    <property type="match status" value="1"/>
</dbReference>
<dbReference type="InterPro" id="IPR011990">
    <property type="entry name" value="TPR-like_helical_dom_sf"/>
</dbReference>
<dbReference type="InterPro" id="IPR027417">
    <property type="entry name" value="P-loop_NTPase"/>
</dbReference>
<reference evidence="5 6" key="1">
    <citation type="submission" date="2016-11" db="EMBL/GenBank/DDBJ databases">
        <authorList>
            <person name="Jaros S."/>
            <person name="Januszkiewicz K."/>
            <person name="Wedrychowicz H."/>
        </authorList>
    </citation>
    <scope>NUCLEOTIDE SEQUENCE [LARGE SCALE GENOMIC DNA]</scope>
    <source>
        <strain evidence="5 6">DSM 46144</strain>
    </source>
</reference>
<dbReference type="STRING" id="134849.SAMN05443668_105581"/>
<evidence type="ECO:0000256" key="2">
    <source>
        <dbReference type="ARBA" id="ARBA00022840"/>
    </source>
</evidence>